<protein>
    <submittedName>
        <fullName evidence="1">639_t:CDS:1</fullName>
    </submittedName>
</protein>
<dbReference type="EMBL" id="CAJVPM010007113">
    <property type="protein sequence ID" value="CAG8542098.1"/>
    <property type="molecule type" value="Genomic_DNA"/>
</dbReference>
<name>A0ACA9LU87_9GLOM</name>
<proteinExistence type="predicted"/>
<organism evidence="1 2">
    <name type="scientific">Scutellospora calospora</name>
    <dbReference type="NCBI Taxonomy" id="85575"/>
    <lineage>
        <taxon>Eukaryota</taxon>
        <taxon>Fungi</taxon>
        <taxon>Fungi incertae sedis</taxon>
        <taxon>Mucoromycota</taxon>
        <taxon>Glomeromycotina</taxon>
        <taxon>Glomeromycetes</taxon>
        <taxon>Diversisporales</taxon>
        <taxon>Gigasporaceae</taxon>
        <taxon>Scutellospora</taxon>
    </lineage>
</organism>
<evidence type="ECO:0000313" key="1">
    <source>
        <dbReference type="EMBL" id="CAG8542098.1"/>
    </source>
</evidence>
<evidence type="ECO:0000313" key="2">
    <source>
        <dbReference type="Proteomes" id="UP000789860"/>
    </source>
</evidence>
<gene>
    <name evidence="1" type="ORF">SCALOS_LOCUS4878</name>
</gene>
<reference evidence="1" key="1">
    <citation type="submission" date="2021-06" db="EMBL/GenBank/DDBJ databases">
        <authorList>
            <person name="Kallberg Y."/>
            <person name="Tangrot J."/>
            <person name="Rosling A."/>
        </authorList>
    </citation>
    <scope>NUCLEOTIDE SEQUENCE</scope>
    <source>
        <strain evidence="1">AU212A</strain>
    </source>
</reference>
<dbReference type="Proteomes" id="UP000789860">
    <property type="component" value="Unassembled WGS sequence"/>
</dbReference>
<sequence>MLPPLSEVYNSAEILFKVYKGSQTHKDMLCQWHLEVRNATHNHDPSQDILGYPIVYRLTKQYIVNVEVMTIASSHSKEIMTTLRQNNLLILITNSDIYNMHAKLQQQNLAGKDIENYRWALTHVLCLFDRAEIPGIIVTNRELALMNALNIIFPKWLESQQSIAQETLKNIIDTSLILQNLYVVYMKEYLLGISNKQTNSTRRDPSSFELIDHK</sequence>
<keyword evidence="2" id="KW-1185">Reference proteome</keyword>
<accession>A0ACA9LU87</accession>
<comment type="caution">
    <text evidence="1">The sequence shown here is derived from an EMBL/GenBank/DDBJ whole genome shotgun (WGS) entry which is preliminary data.</text>
</comment>
<feature type="non-terminal residue" evidence="1">
    <location>
        <position position="214"/>
    </location>
</feature>